<proteinExistence type="predicted"/>
<gene>
    <name evidence="3" type="ordered locus">Weevi_1862</name>
</gene>
<keyword evidence="1" id="KW-0676">Redox-active center</keyword>
<dbReference type="Proteomes" id="UP000008641">
    <property type="component" value="Chromosome"/>
</dbReference>
<feature type="signal peptide" evidence="2">
    <location>
        <begin position="1"/>
        <end position="18"/>
    </location>
</feature>
<dbReference type="eggNOG" id="COG0526">
    <property type="taxonomic scope" value="Bacteria"/>
</dbReference>
<dbReference type="InterPro" id="IPR017937">
    <property type="entry name" value="Thioredoxin_CS"/>
</dbReference>
<keyword evidence="4" id="KW-1185">Reference proteome</keyword>
<organism evidence="3 4">
    <name type="scientific">Weeksella virosa (strain ATCC 43766 / DSM 16922 / JCM 21250 / CCUG 30538 / CDC 9751 / IAM 14551 / NBRC 16016 / NCTC 11634 / CL345/78)</name>
    <dbReference type="NCBI Taxonomy" id="865938"/>
    <lineage>
        <taxon>Bacteria</taxon>
        <taxon>Pseudomonadati</taxon>
        <taxon>Bacteroidota</taxon>
        <taxon>Flavobacteriia</taxon>
        <taxon>Flavobacteriales</taxon>
        <taxon>Weeksellaceae</taxon>
        <taxon>Weeksella</taxon>
    </lineage>
</organism>
<evidence type="ECO:0000256" key="1">
    <source>
        <dbReference type="ARBA" id="ARBA00023284"/>
    </source>
</evidence>
<keyword evidence="2" id="KW-0732">Signal</keyword>
<evidence type="ECO:0008006" key="5">
    <source>
        <dbReference type="Google" id="ProtNLM"/>
    </source>
</evidence>
<sequence length="151" mass="17655">MKNITFLITLFGMIWANAQQDLAQLNAAFAQNPKPILIEFTTDWCGYCLLQNKKIHQDQKLLAILENDFYFIELDAESDKSYHFLQREFLPNPDFPHQKTHTLVEAFVQENETVAYPFWVLLSTDLMIEWSYSGYIAPNNLSKMLNINTKD</sequence>
<accession>F0P0Q1</accession>
<dbReference type="AlphaFoldDB" id="F0P0Q1"/>
<evidence type="ECO:0000313" key="3">
    <source>
        <dbReference type="EMBL" id="ADX68550.1"/>
    </source>
</evidence>
<dbReference type="OrthoDB" id="9811036at2"/>
<dbReference type="PROSITE" id="PS00194">
    <property type="entry name" value="THIOREDOXIN_1"/>
    <property type="match status" value="1"/>
</dbReference>
<dbReference type="EMBL" id="CP002455">
    <property type="protein sequence ID" value="ADX68550.1"/>
    <property type="molecule type" value="Genomic_DNA"/>
</dbReference>
<feature type="chain" id="PRO_5003253655" description="Thioredoxin domain-containing protein" evidence="2">
    <location>
        <begin position="19"/>
        <end position="151"/>
    </location>
</feature>
<dbReference type="Gene3D" id="3.40.30.10">
    <property type="entry name" value="Glutaredoxin"/>
    <property type="match status" value="1"/>
</dbReference>
<reference evidence="3 4" key="1">
    <citation type="journal article" date="2011" name="Stand. Genomic Sci.">
        <title>Complete genome sequence of Weeksella virosa type strain (9751).</title>
        <authorList>
            <person name="Lang E."/>
            <person name="Teshima H."/>
            <person name="Lucas S."/>
            <person name="Lapidus A."/>
            <person name="Hammon N."/>
            <person name="Deshpande S."/>
            <person name="Nolan M."/>
            <person name="Cheng J.F."/>
            <person name="Pitluck S."/>
            <person name="Liolios K."/>
            <person name="Pagani I."/>
            <person name="Mikhailova N."/>
            <person name="Ivanova N."/>
            <person name="Mavromatis K."/>
            <person name="Pati A."/>
            <person name="Tapia R."/>
            <person name="Han C."/>
            <person name="Goodwin L."/>
            <person name="Chen A."/>
            <person name="Palaniappan K."/>
            <person name="Land M."/>
            <person name="Hauser L."/>
            <person name="Chang Y.J."/>
            <person name="Jeffries C.D."/>
            <person name="Brambilla E.M."/>
            <person name="Kopitz M."/>
            <person name="Rohde M."/>
            <person name="Goker M."/>
            <person name="Tindall B.J."/>
            <person name="Detter J.C."/>
            <person name="Woyke T."/>
            <person name="Bristow J."/>
            <person name="Eisen J.A."/>
            <person name="Markowitz V."/>
            <person name="Hugenholtz P."/>
            <person name="Klenk H.P."/>
            <person name="Kyrpides N.C."/>
        </authorList>
    </citation>
    <scope>NUCLEOTIDE SEQUENCE [LARGE SCALE GENOMIC DNA]</scope>
    <source>
        <strain evidence="4">ATCC 43766 / DSM 16922 / JCM 21250 / NBRC 16016 / NCTC 11634 / CL345/78</strain>
    </source>
</reference>
<reference evidence="4" key="2">
    <citation type="journal article" date="2011" name="Stand. Genomic Sci.">
        <title>Complete genome sequence of Weeksella virosa type strain (9751T).</title>
        <authorList>
            <person name="Lang E."/>
            <person name="Teshima H."/>
            <person name="Lucas S."/>
            <person name="Lapidus A."/>
            <person name="Hammon N."/>
            <person name="Deshpande S."/>
            <person name="Nolan M."/>
            <person name="Cheng J."/>
            <person name="Pitluck S."/>
            <person name="Liolios K."/>
            <person name="Pagani I."/>
            <person name="Mikhailova N."/>
            <person name="Ivanova N."/>
            <person name="Mavromatis K."/>
            <person name="Pati A."/>
            <person name="Tapia R."/>
            <person name="Han C."/>
            <person name="Goodwin L."/>
            <person name="Chen A."/>
            <person name="Palaniappan K."/>
            <person name="Land M."/>
            <person name="Hauser L."/>
            <person name="Chang Y."/>
            <person name="Jeffries C."/>
            <person name="Brambilla E."/>
            <person name="Kopitz M."/>
            <person name="Rohde M."/>
            <person name="Goker M."/>
            <person name="Tindall B."/>
            <person name="Detter J."/>
            <person name="Woyke T."/>
            <person name="Bristow J."/>
            <person name="Eisen J."/>
            <person name="Markowitz V."/>
            <person name="Hugenholtz P."/>
            <person name="Klenk H."/>
            <person name="Kyrpides N."/>
        </authorList>
    </citation>
    <scope>NUCLEOTIDE SEQUENCE [LARGE SCALE GENOMIC DNA]</scope>
    <source>
        <strain evidence="4">ATCC 43766 / DSM 16922 / JCM 21250 / NBRC 16016 / NCTC 11634 / CL345/78</strain>
    </source>
</reference>
<dbReference type="STRING" id="865938.Weevi_1862"/>
<dbReference type="RefSeq" id="WP_013598939.1">
    <property type="nucleotide sequence ID" value="NC_015144.1"/>
</dbReference>
<evidence type="ECO:0000313" key="4">
    <source>
        <dbReference type="Proteomes" id="UP000008641"/>
    </source>
</evidence>
<name>F0P0Q1_WEEVC</name>
<dbReference type="Pfam" id="PF13899">
    <property type="entry name" value="Thioredoxin_7"/>
    <property type="match status" value="1"/>
</dbReference>
<dbReference type="SUPFAM" id="SSF52833">
    <property type="entry name" value="Thioredoxin-like"/>
    <property type="match status" value="1"/>
</dbReference>
<protein>
    <recommendedName>
        <fullName evidence="5">Thioredoxin domain-containing protein</fullName>
    </recommendedName>
</protein>
<dbReference type="KEGG" id="wvi:Weevi_1862"/>
<evidence type="ECO:0000256" key="2">
    <source>
        <dbReference type="SAM" id="SignalP"/>
    </source>
</evidence>
<dbReference type="HOGENOM" id="CLU_090389_8_0_10"/>
<dbReference type="InterPro" id="IPR036249">
    <property type="entry name" value="Thioredoxin-like_sf"/>
</dbReference>